<dbReference type="InterPro" id="IPR016007">
    <property type="entry name" value="Alpha_rhamnosid"/>
</dbReference>
<feature type="domain" description="Alpha-L-rhamnosidase six-hairpin glycosidase" evidence="7">
    <location>
        <begin position="387"/>
        <end position="705"/>
    </location>
</feature>
<dbReference type="Gene3D" id="2.60.120.260">
    <property type="entry name" value="Galactose-binding domain-like"/>
    <property type="match status" value="2"/>
</dbReference>
<dbReference type="InterPro" id="IPR035396">
    <property type="entry name" value="Bac_rhamnosid6H"/>
</dbReference>
<dbReference type="EC" id="3.2.1.40" evidence="2"/>
<dbReference type="GO" id="GO:0016787">
    <property type="term" value="F:hydrolase activity"/>
    <property type="evidence" value="ECO:0007669"/>
    <property type="project" value="UniProtKB-KW"/>
</dbReference>
<evidence type="ECO:0000313" key="9">
    <source>
        <dbReference type="EMBL" id="MFB9054810.1"/>
    </source>
</evidence>
<dbReference type="Pfam" id="PF17390">
    <property type="entry name" value="Bac_rhamnosid_C"/>
    <property type="match status" value="1"/>
</dbReference>
<organism evidence="9 10">
    <name type="scientific">Formosa undariae</name>
    <dbReference type="NCBI Taxonomy" id="1325436"/>
    <lineage>
        <taxon>Bacteria</taxon>
        <taxon>Pseudomonadati</taxon>
        <taxon>Bacteroidota</taxon>
        <taxon>Flavobacteriia</taxon>
        <taxon>Flavobacteriales</taxon>
        <taxon>Flavobacteriaceae</taxon>
        <taxon>Formosa</taxon>
    </lineage>
</organism>
<accession>A0ABV5F5U9</accession>
<dbReference type="PANTHER" id="PTHR33307">
    <property type="entry name" value="ALPHA-RHAMNOSIDASE (EUROFUNG)"/>
    <property type="match status" value="1"/>
</dbReference>
<dbReference type="InterPro" id="IPR013737">
    <property type="entry name" value="Bac_rhamnosid_N"/>
</dbReference>
<evidence type="ECO:0000313" key="10">
    <source>
        <dbReference type="Proteomes" id="UP001589605"/>
    </source>
</evidence>
<evidence type="ECO:0000256" key="1">
    <source>
        <dbReference type="ARBA" id="ARBA00001445"/>
    </source>
</evidence>
<keyword evidence="3 9" id="KW-0378">Hydrolase</keyword>
<evidence type="ECO:0000259" key="5">
    <source>
        <dbReference type="Pfam" id="PF05592"/>
    </source>
</evidence>
<dbReference type="Pfam" id="PF05592">
    <property type="entry name" value="Bac_rhamnosid"/>
    <property type="match status" value="1"/>
</dbReference>
<dbReference type="InterPro" id="IPR008902">
    <property type="entry name" value="Rhamnosid_concanavalin"/>
</dbReference>
<comment type="catalytic activity">
    <reaction evidence="1">
        <text>Hydrolysis of terminal non-reducing alpha-L-rhamnose residues in alpha-L-rhamnosides.</text>
        <dbReference type="EC" id="3.2.1.40"/>
    </reaction>
</comment>
<feature type="chain" id="PRO_5045415502" description="alpha-L-rhamnosidase" evidence="4">
    <location>
        <begin position="23"/>
        <end position="814"/>
    </location>
</feature>
<dbReference type="Proteomes" id="UP001589605">
    <property type="component" value="Unassembled WGS sequence"/>
</dbReference>
<proteinExistence type="predicted"/>
<dbReference type="InterPro" id="IPR012341">
    <property type="entry name" value="6hp_glycosidase-like_sf"/>
</dbReference>
<dbReference type="RefSeq" id="WP_382384448.1">
    <property type="nucleotide sequence ID" value="NZ_JBHMEZ010000032.1"/>
</dbReference>
<gene>
    <name evidence="9" type="ORF">ACFFVB_17095</name>
</gene>
<sequence>MKLSPKLIGVLMLCGLTFTVFSCQNLSSKKTVKNSPEVSTTGFNLDNASWITYERPLPEKDSLFYLNHPAPIFRKEFNSKESIKKATLYITAAGYYEATINGERIGKNILDPAWTDFSKRIFVSEYDITSQINENENCLGVTLGNGFYNPLPLRKWGRRNLRTDLTVGKPTVIAKLIIEYTNGETEEIATDDTWKYSYGAIQKNSVYIGVAYDATKEINGWKTNGFDDSKWSTAIIDNGPGGDLQKAFFPPVQITKTLTPTAITSPEKEVYIVDMGVNFTGTFKMKMTGKKGDTINYRFGERIYDDGSLNPMTTVIGQIKRKGAGGPGAPDIAWQTDSYVMGDSEAWFQPPFTYHVYRYIEISGLKEKPKTEDIQGLMFHTNVENENTFSSSSDLLNSIQEISERSFLTNLISVQSDCAAREKFGYGGDLNATSEAYINNFDMKGIYRKTVYDWVDAMKDSTFVDTAPFTGVEYCGISWESAYLTTQYYLYLYYNDTDFVKEMYEKNNKWMDKVARIHPDGMVNKGLSDHESLLPVPVQLIGTSHYMQCAEIMETFAKVMNDKDNELKYRQLADHLRTLVKNEFWDKPVKTKINRQTLFSTLLYHNIVPTEELEAAKDSLQNAINNGPSGHLNTGIFGTKYALEAVSKNISPDTVFDIVNSKAYPGWGFMVANGATTIWETWKESEGTFSNNHPMFGSVSEWFYRWLGGIQPDPKHPGFKKFILTPSTPEGLEFVNTKYNSPFGTIVSNWKKLTSTSYEYTFAIPSESSAQVNLTLNPSQDIKILKDGEVFNQETKSGQFDLEAGNYKIVIADK</sequence>
<dbReference type="EMBL" id="JBHMEZ010000032">
    <property type="protein sequence ID" value="MFB9054810.1"/>
    <property type="molecule type" value="Genomic_DNA"/>
</dbReference>
<comment type="caution">
    <text evidence="9">The sequence shown here is derived from an EMBL/GenBank/DDBJ whole genome shotgun (WGS) entry which is preliminary data.</text>
</comment>
<dbReference type="PROSITE" id="PS51257">
    <property type="entry name" value="PROKAR_LIPOPROTEIN"/>
    <property type="match status" value="1"/>
</dbReference>
<evidence type="ECO:0000259" key="8">
    <source>
        <dbReference type="Pfam" id="PF17390"/>
    </source>
</evidence>
<dbReference type="PANTHER" id="PTHR33307:SF6">
    <property type="entry name" value="ALPHA-RHAMNOSIDASE (EUROFUNG)-RELATED"/>
    <property type="match status" value="1"/>
</dbReference>
<evidence type="ECO:0000259" key="6">
    <source>
        <dbReference type="Pfam" id="PF08531"/>
    </source>
</evidence>
<feature type="domain" description="Alpha-L-rhamnosidase C-terminal" evidence="8">
    <location>
        <begin position="709"/>
        <end position="783"/>
    </location>
</feature>
<dbReference type="InterPro" id="IPR008928">
    <property type="entry name" value="6-hairpin_glycosidase_sf"/>
</dbReference>
<dbReference type="Pfam" id="PF17389">
    <property type="entry name" value="Bac_rhamnosid6H"/>
    <property type="match status" value="1"/>
</dbReference>
<protein>
    <recommendedName>
        <fullName evidence="2">alpha-L-rhamnosidase</fullName>
        <ecNumber evidence="2">3.2.1.40</ecNumber>
    </recommendedName>
</protein>
<feature type="domain" description="Alpha-L-rhamnosidase concanavalin-like" evidence="5">
    <location>
        <begin position="267"/>
        <end position="379"/>
    </location>
</feature>
<keyword evidence="4" id="KW-0732">Signal</keyword>
<keyword evidence="10" id="KW-1185">Reference proteome</keyword>
<dbReference type="Pfam" id="PF08531">
    <property type="entry name" value="Bac_rhamnosid_N"/>
    <property type="match status" value="1"/>
</dbReference>
<evidence type="ECO:0000256" key="3">
    <source>
        <dbReference type="ARBA" id="ARBA00022801"/>
    </source>
</evidence>
<dbReference type="Gene3D" id="1.50.10.10">
    <property type="match status" value="1"/>
</dbReference>
<dbReference type="SUPFAM" id="SSF48208">
    <property type="entry name" value="Six-hairpin glycosidases"/>
    <property type="match status" value="1"/>
</dbReference>
<feature type="signal peptide" evidence="4">
    <location>
        <begin position="1"/>
        <end position="22"/>
    </location>
</feature>
<evidence type="ECO:0000259" key="7">
    <source>
        <dbReference type="Pfam" id="PF17389"/>
    </source>
</evidence>
<dbReference type="Gene3D" id="2.60.420.10">
    <property type="entry name" value="Maltose phosphorylase, domain 3"/>
    <property type="match status" value="1"/>
</dbReference>
<evidence type="ECO:0000256" key="4">
    <source>
        <dbReference type="SAM" id="SignalP"/>
    </source>
</evidence>
<reference evidence="9 10" key="1">
    <citation type="submission" date="2024-09" db="EMBL/GenBank/DDBJ databases">
        <authorList>
            <person name="Sun Q."/>
            <person name="Mori K."/>
        </authorList>
    </citation>
    <scope>NUCLEOTIDE SEQUENCE [LARGE SCALE GENOMIC DNA]</scope>
    <source>
        <strain evidence="9 10">CECT 8286</strain>
    </source>
</reference>
<evidence type="ECO:0000256" key="2">
    <source>
        <dbReference type="ARBA" id="ARBA00012652"/>
    </source>
</evidence>
<feature type="domain" description="Bacterial alpha-L-rhamnosidase N-terminal" evidence="6">
    <location>
        <begin position="82"/>
        <end position="255"/>
    </location>
</feature>
<dbReference type="InterPro" id="IPR035398">
    <property type="entry name" value="Bac_rhamnosid_C"/>
</dbReference>
<name>A0ABV5F5U9_9FLAO</name>